<organism evidence="9 10">
    <name type="scientific">Mycena chlorophos</name>
    <name type="common">Agaric fungus</name>
    <name type="synonym">Agaricus chlorophos</name>
    <dbReference type="NCBI Taxonomy" id="658473"/>
    <lineage>
        <taxon>Eukaryota</taxon>
        <taxon>Fungi</taxon>
        <taxon>Dikarya</taxon>
        <taxon>Basidiomycota</taxon>
        <taxon>Agaricomycotina</taxon>
        <taxon>Agaricomycetes</taxon>
        <taxon>Agaricomycetidae</taxon>
        <taxon>Agaricales</taxon>
        <taxon>Marasmiineae</taxon>
        <taxon>Mycenaceae</taxon>
        <taxon>Mycena</taxon>
    </lineage>
</organism>
<dbReference type="Gene3D" id="6.10.330.20">
    <property type="match status" value="1"/>
</dbReference>
<dbReference type="Proteomes" id="UP000613580">
    <property type="component" value="Unassembled WGS sequence"/>
</dbReference>
<dbReference type="InterPro" id="IPR010729">
    <property type="entry name" value="Ribosomal_uL29_mit"/>
</dbReference>
<dbReference type="InterPro" id="IPR038340">
    <property type="entry name" value="MRP-L47_sf"/>
</dbReference>
<dbReference type="Pfam" id="PF06984">
    <property type="entry name" value="MRP-L47"/>
    <property type="match status" value="1"/>
</dbReference>
<dbReference type="InterPro" id="IPR032675">
    <property type="entry name" value="LRR_dom_sf"/>
</dbReference>
<evidence type="ECO:0000256" key="1">
    <source>
        <dbReference type="ARBA" id="ARBA00004173"/>
    </source>
</evidence>
<protein>
    <recommendedName>
        <fullName evidence="6">Large ribosomal subunit protein uL29m</fullName>
    </recommendedName>
    <alternativeName>
        <fullName evidence="7">54S ribosomal protein L4, mitochondrial</fullName>
    </alternativeName>
</protein>
<feature type="region of interest" description="Disordered" evidence="8">
    <location>
        <begin position="398"/>
        <end position="422"/>
    </location>
</feature>
<comment type="subcellular location">
    <subcellularLocation>
        <location evidence="1">Mitochondrion</location>
    </subcellularLocation>
</comment>
<evidence type="ECO:0000256" key="8">
    <source>
        <dbReference type="SAM" id="MobiDB-lite"/>
    </source>
</evidence>
<dbReference type="GO" id="GO:0032543">
    <property type="term" value="P:mitochondrial translation"/>
    <property type="evidence" value="ECO:0007669"/>
    <property type="project" value="TreeGrafter"/>
</dbReference>
<keyword evidence="5" id="KW-0687">Ribonucleoprotein</keyword>
<dbReference type="Gene3D" id="3.80.10.10">
    <property type="entry name" value="Ribonuclease Inhibitor"/>
    <property type="match status" value="1"/>
</dbReference>
<dbReference type="PANTHER" id="PTHR21183:SF18">
    <property type="entry name" value="LARGE RIBOSOMAL SUBUNIT PROTEIN UL29M"/>
    <property type="match status" value="1"/>
</dbReference>
<evidence type="ECO:0000256" key="6">
    <source>
        <dbReference type="ARBA" id="ARBA00035289"/>
    </source>
</evidence>
<evidence type="ECO:0000256" key="3">
    <source>
        <dbReference type="ARBA" id="ARBA00022980"/>
    </source>
</evidence>
<comment type="caution">
    <text evidence="9">The sequence shown here is derived from an EMBL/GenBank/DDBJ whole genome shotgun (WGS) entry which is preliminary data.</text>
</comment>
<feature type="compositionally biased region" description="Basic residues" evidence="8">
    <location>
        <begin position="601"/>
        <end position="617"/>
    </location>
</feature>
<feature type="compositionally biased region" description="Basic and acidic residues" evidence="8">
    <location>
        <begin position="618"/>
        <end position="638"/>
    </location>
</feature>
<gene>
    <name evidence="9" type="ORF">HMN09_01384900</name>
</gene>
<dbReference type="EMBL" id="JACAZE010000033">
    <property type="protein sequence ID" value="KAF7288558.1"/>
    <property type="molecule type" value="Genomic_DNA"/>
</dbReference>
<evidence type="ECO:0000256" key="4">
    <source>
        <dbReference type="ARBA" id="ARBA00023128"/>
    </source>
</evidence>
<dbReference type="OrthoDB" id="270763at2759"/>
<keyword evidence="10" id="KW-1185">Reference proteome</keyword>
<feature type="region of interest" description="Disordered" evidence="8">
    <location>
        <begin position="601"/>
        <end position="648"/>
    </location>
</feature>
<evidence type="ECO:0000313" key="10">
    <source>
        <dbReference type="Proteomes" id="UP000613580"/>
    </source>
</evidence>
<dbReference type="SUPFAM" id="SSF52047">
    <property type="entry name" value="RNI-like"/>
    <property type="match status" value="1"/>
</dbReference>
<sequence length="648" mass="72854">MAQLPTELIDQILGFCYYANSWLLSPDYNVLKSAALLNRTWSAPAQALLYRRITVNVSQAFLRATHDPTLLAHVRSFALEIYTPDQLQKVFSSLPNLYEVVIGAFLFSIPEHELGEIASVIASTGLRIRALNLFGCSTQSPILFQLLSLLPHVEFLTIGVELMADAPTGWVMPCALYELKCHRMPTPTVLRHILGPSLRVLELRDPPSREAVAELLPYCGELKSLRLMRFNRHCSIMIAECRSLAEMVFFNIPMAFPALPPSLEHLAIIIQTYAVSVNAAPMLAAVETLNLRLLTYVGDPLPQLEALCSRKHIAFSSTAQKFWVVKRRPDKGRHISAPEVYFEFLSHEVEDGAEKRIIRAVDKHVTIHPTFMLASIVRAGRPGSTRCLRGFSTSAARSADGAATPSAASADEAPAPERVPPVVKPYQPNSKLAYIPPTAPQLSQDHGLFGFFRQKGDPKLIRDDQYETFTDPGAPIGGREWRASELRLKNFKDLHTLWYVLLRERNLLATQREEMRRMGLFMLTAPPFRANREHAAKCRKSMARIKGIMNERRLAYEGAVQLADAEREADANTRILKAKADMEYAEKQRQHVQALRKGLVRRSGKTARAGVKVRARKTQAEGERKERWTKERKLEQKQRLAGKAVQTA</sequence>
<dbReference type="PANTHER" id="PTHR21183">
    <property type="entry name" value="RIBOSOMAL PROTEIN L47, MITOCHONDRIAL-RELATED"/>
    <property type="match status" value="1"/>
</dbReference>
<accession>A0A8H6VSM1</accession>
<keyword evidence="3" id="KW-0689">Ribosomal protein</keyword>
<evidence type="ECO:0000256" key="5">
    <source>
        <dbReference type="ARBA" id="ARBA00023274"/>
    </source>
</evidence>
<comment type="similarity">
    <text evidence="2">Belongs to the universal ribosomal protein uL29 family.</text>
</comment>
<dbReference type="GO" id="GO:0005762">
    <property type="term" value="C:mitochondrial large ribosomal subunit"/>
    <property type="evidence" value="ECO:0007669"/>
    <property type="project" value="TreeGrafter"/>
</dbReference>
<name>A0A8H6VSM1_MYCCL</name>
<dbReference type="AlphaFoldDB" id="A0A8H6VSM1"/>
<proteinExistence type="inferred from homology"/>
<evidence type="ECO:0000256" key="2">
    <source>
        <dbReference type="ARBA" id="ARBA00009254"/>
    </source>
</evidence>
<evidence type="ECO:0000256" key="7">
    <source>
        <dbReference type="ARBA" id="ARBA00035399"/>
    </source>
</evidence>
<dbReference type="GO" id="GO:0003735">
    <property type="term" value="F:structural constituent of ribosome"/>
    <property type="evidence" value="ECO:0007669"/>
    <property type="project" value="InterPro"/>
</dbReference>
<keyword evidence="4" id="KW-0496">Mitochondrion</keyword>
<reference evidence="9" key="1">
    <citation type="submission" date="2020-05" db="EMBL/GenBank/DDBJ databases">
        <title>Mycena genomes resolve the evolution of fungal bioluminescence.</title>
        <authorList>
            <person name="Tsai I.J."/>
        </authorList>
    </citation>
    <scope>NUCLEOTIDE SEQUENCE</scope>
    <source>
        <strain evidence="9">110903Hualien_Pintung</strain>
    </source>
</reference>
<feature type="compositionally biased region" description="Low complexity" evidence="8">
    <location>
        <begin position="398"/>
        <end position="413"/>
    </location>
</feature>
<evidence type="ECO:0000313" key="9">
    <source>
        <dbReference type="EMBL" id="KAF7288558.1"/>
    </source>
</evidence>